<feature type="domain" description="GPI inositol-deacylase PGAP1-like alpha/beta" evidence="1">
    <location>
        <begin position="221"/>
        <end position="273"/>
    </location>
</feature>
<dbReference type="OrthoDB" id="8871309at2"/>
<evidence type="ECO:0000313" key="2">
    <source>
        <dbReference type="EMBL" id="PYE20761.1"/>
    </source>
</evidence>
<dbReference type="InterPro" id="IPR012908">
    <property type="entry name" value="PGAP1-ab_dom-like"/>
</dbReference>
<proteinExistence type="predicted"/>
<dbReference type="SUPFAM" id="SSF53474">
    <property type="entry name" value="alpha/beta-Hydrolases"/>
    <property type="match status" value="1"/>
</dbReference>
<organism evidence="2 3">
    <name type="scientific">Williamsia limnetica</name>
    <dbReference type="NCBI Taxonomy" id="882452"/>
    <lineage>
        <taxon>Bacteria</taxon>
        <taxon>Bacillati</taxon>
        <taxon>Actinomycetota</taxon>
        <taxon>Actinomycetes</taxon>
        <taxon>Mycobacteriales</taxon>
        <taxon>Nocardiaceae</taxon>
        <taxon>Williamsia</taxon>
    </lineage>
</organism>
<reference evidence="2 3" key="1">
    <citation type="submission" date="2018-06" db="EMBL/GenBank/DDBJ databases">
        <title>Genomic Encyclopedia of Type Strains, Phase IV (KMG-IV): sequencing the most valuable type-strain genomes for metagenomic binning, comparative biology and taxonomic classification.</title>
        <authorList>
            <person name="Goeker M."/>
        </authorList>
    </citation>
    <scope>NUCLEOTIDE SEQUENCE [LARGE SCALE GENOMIC DNA]</scope>
    <source>
        <strain evidence="2 3">DSM 45521</strain>
    </source>
</reference>
<gene>
    <name evidence="2" type="ORF">DFR67_101152</name>
</gene>
<dbReference type="Gene3D" id="3.40.50.1820">
    <property type="entry name" value="alpha/beta hydrolase"/>
    <property type="match status" value="1"/>
</dbReference>
<dbReference type="RefSeq" id="WP_110467522.1">
    <property type="nucleotide sequence ID" value="NZ_QJSP01000001.1"/>
</dbReference>
<dbReference type="Proteomes" id="UP000247591">
    <property type="component" value="Unassembled WGS sequence"/>
</dbReference>
<evidence type="ECO:0000313" key="3">
    <source>
        <dbReference type="Proteomes" id="UP000247591"/>
    </source>
</evidence>
<name>A0A318RSQ0_WILLI</name>
<dbReference type="AlphaFoldDB" id="A0A318RSQ0"/>
<keyword evidence="3" id="KW-1185">Reference proteome</keyword>
<comment type="caution">
    <text evidence="2">The sequence shown here is derived from an EMBL/GenBank/DDBJ whole genome shotgun (WGS) entry which is preliminary data.</text>
</comment>
<sequence>MVAVTEMHRDADPDEIRALAELAFIEVGKATRGIGAMHRAIADRVFSTVRLGVGGFAAPTQLMHDAIAEGTYRSIAAGCSVAAEVASRTIDGHGSTLSQTKRGAVALGALTGLIGDALADAHSPLAQQMSVRIDGKACSLDRESLAHDHPDATPDLVFFLHGLMETEFAWEIGGIPTYGSRLANDLECTDLQIRYNTGKHISENGAELALLITEVAANWPVPVDQIVLVGHSMGGLVARSACHQAALAGQEWATKVRHIVCLGSPHLGAPLARTVHLATAALRRIPESRPLGNLLHRRSGGIRDLHAGSLVDEDWRDRDLDALRQAAISEVPLHTGAQHSFVSATITRSPSHPLGRVIGDGLVLHGSAGGRDRRRNIGFADDAGMHLASAHHFTLLNSDSVYTWLVRRLTGS</sequence>
<dbReference type="InterPro" id="IPR029058">
    <property type="entry name" value="AB_hydrolase_fold"/>
</dbReference>
<accession>A0A318RSQ0</accession>
<dbReference type="Pfam" id="PF07819">
    <property type="entry name" value="PGAP1"/>
    <property type="match status" value="1"/>
</dbReference>
<dbReference type="GO" id="GO:0016788">
    <property type="term" value="F:hydrolase activity, acting on ester bonds"/>
    <property type="evidence" value="ECO:0007669"/>
    <property type="project" value="InterPro"/>
</dbReference>
<dbReference type="EMBL" id="QJSP01000001">
    <property type="protein sequence ID" value="PYE20761.1"/>
    <property type="molecule type" value="Genomic_DNA"/>
</dbReference>
<evidence type="ECO:0000259" key="1">
    <source>
        <dbReference type="Pfam" id="PF07819"/>
    </source>
</evidence>
<protein>
    <submittedName>
        <fullName evidence="2">PGAP1-like protein</fullName>
    </submittedName>
</protein>